<keyword evidence="5" id="KW-1185">Reference proteome</keyword>
<dbReference type="InterPro" id="IPR009003">
    <property type="entry name" value="Peptidase_S1_PA"/>
</dbReference>
<dbReference type="HOGENOM" id="CLU_025189_0_0_11"/>
<evidence type="ECO:0000313" key="4">
    <source>
        <dbReference type="EMBL" id="EST29659.1"/>
    </source>
</evidence>
<feature type="compositionally biased region" description="Low complexity" evidence="2">
    <location>
        <begin position="78"/>
        <end position="87"/>
    </location>
</feature>
<dbReference type="GO" id="GO:0004252">
    <property type="term" value="F:serine-type endopeptidase activity"/>
    <property type="evidence" value="ECO:0007669"/>
    <property type="project" value="InterPro"/>
</dbReference>
<evidence type="ECO:0000256" key="1">
    <source>
        <dbReference type="ARBA" id="ARBA00022729"/>
    </source>
</evidence>
<evidence type="ECO:0000313" key="5">
    <source>
        <dbReference type="Proteomes" id="UP000017984"/>
    </source>
</evidence>
<dbReference type="EMBL" id="AWQX01000174">
    <property type="protein sequence ID" value="EST29659.1"/>
    <property type="molecule type" value="Genomic_DNA"/>
</dbReference>
<dbReference type="Pfam" id="PF13517">
    <property type="entry name" value="FG-GAP_3"/>
    <property type="match status" value="1"/>
</dbReference>
<keyword evidence="1 3" id="KW-0732">Signal</keyword>
<dbReference type="InterPro" id="IPR043504">
    <property type="entry name" value="Peptidase_S1_PA_chymotrypsin"/>
</dbReference>
<evidence type="ECO:0008006" key="6">
    <source>
        <dbReference type="Google" id="ProtNLM"/>
    </source>
</evidence>
<dbReference type="PROSITE" id="PS00134">
    <property type="entry name" value="TRYPSIN_HIS"/>
    <property type="match status" value="1"/>
</dbReference>
<feature type="region of interest" description="Disordered" evidence="2">
    <location>
        <begin position="31"/>
        <end position="98"/>
    </location>
</feature>
<dbReference type="InterPro" id="IPR013517">
    <property type="entry name" value="FG-GAP"/>
</dbReference>
<organism evidence="4 5">
    <name type="scientific">Streptomyces roseochromogenus subsp. oscitans DS 12.976</name>
    <dbReference type="NCBI Taxonomy" id="1352936"/>
    <lineage>
        <taxon>Bacteria</taxon>
        <taxon>Bacillati</taxon>
        <taxon>Actinomycetota</taxon>
        <taxon>Actinomycetes</taxon>
        <taxon>Kitasatosporales</taxon>
        <taxon>Streptomycetaceae</taxon>
        <taxon>Streptomyces</taxon>
    </lineage>
</organism>
<dbReference type="GO" id="GO:0006508">
    <property type="term" value="P:proteolysis"/>
    <property type="evidence" value="ECO:0007669"/>
    <property type="project" value="InterPro"/>
</dbReference>
<evidence type="ECO:0000256" key="3">
    <source>
        <dbReference type="SAM" id="SignalP"/>
    </source>
</evidence>
<dbReference type="Pfam" id="PF13365">
    <property type="entry name" value="Trypsin_2"/>
    <property type="match status" value="1"/>
</dbReference>
<dbReference type="SUPFAM" id="SSF50494">
    <property type="entry name" value="Trypsin-like serine proteases"/>
    <property type="match status" value="1"/>
</dbReference>
<feature type="signal peptide" evidence="3">
    <location>
        <begin position="1"/>
        <end position="30"/>
    </location>
</feature>
<gene>
    <name evidence="4" type="ORF">M878_20220</name>
</gene>
<evidence type="ECO:0000256" key="2">
    <source>
        <dbReference type="SAM" id="MobiDB-lite"/>
    </source>
</evidence>
<dbReference type="SUPFAM" id="SSF69318">
    <property type="entry name" value="Integrin alpha N-terminal domain"/>
    <property type="match status" value="1"/>
</dbReference>
<dbReference type="AlphaFoldDB" id="V6KL11"/>
<dbReference type="RefSeq" id="WP_023547976.1">
    <property type="nucleotide sequence ID" value="NZ_CM002285.1"/>
</dbReference>
<protein>
    <recommendedName>
        <fullName evidence="6">Peptidase S1 domain-containing protein</fullName>
    </recommendedName>
</protein>
<comment type="caution">
    <text evidence="4">The sequence shown here is derived from an EMBL/GenBank/DDBJ whole genome shotgun (WGS) entry which is preliminary data.</text>
</comment>
<dbReference type="Proteomes" id="UP000017984">
    <property type="component" value="Chromosome"/>
</dbReference>
<proteinExistence type="predicted"/>
<dbReference type="STRING" id="1352936.M878_20220"/>
<feature type="chain" id="PRO_5004748561" description="Peptidase S1 domain-containing protein" evidence="3">
    <location>
        <begin position="31"/>
        <end position="658"/>
    </location>
</feature>
<accession>V6KL11</accession>
<feature type="region of interest" description="Disordered" evidence="2">
    <location>
        <begin position="114"/>
        <end position="142"/>
    </location>
</feature>
<dbReference type="InterPro" id="IPR018114">
    <property type="entry name" value="TRYPSIN_HIS"/>
</dbReference>
<dbReference type="Gene3D" id="2.40.10.10">
    <property type="entry name" value="Trypsin-like serine proteases"/>
    <property type="match status" value="2"/>
</dbReference>
<dbReference type="InterPro" id="IPR028994">
    <property type="entry name" value="Integrin_alpha_N"/>
</dbReference>
<name>V6KL11_STRRC</name>
<reference evidence="4 5" key="1">
    <citation type="journal article" date="2014" name="Genome Announc.">
        <title>Draft Genome Sequence of Streptomyces roseochromogenes subsp. oscitans DS 12.976, Producer of the Aminocoumarin Antibiotic Clorobiocin.</title>
        <authorList>
            <person name="Ruckert C."/>
            <person name="Kalinowski J."/>
            <person name="Heide L."/>
            <person name="Apel A.K."/>
        </authorList>
    </citation>
    <scope>NUCLEOTIDE SEQUENCE [LARGE SCALE GENOMIC DNA]</scope>
    <source>
        <strain evidence="4 5">DS 12.976</strain>
    </source>
</reference>
<dbReference type="PATRIC" id="fig|1352936.5.peg.4236"/>
<feature type="compositionally biased region" description="Low complexity" evidence="2">
    <location>
        <begin position="31"/>
        <end position="69"/>
    </location>
</feature>
<sequence>MHLLTRRIRFTAAATLCSALLLGHAATAQAATPAPTPTPTGSAAAKPAPIGKTAPTPQLSTSSTPSLSAKGKSKAKDTGNGNSTSTGTGTGTGKGTANADWTVQDAMRFWTPERMASATDPSGRVGQPKGWTAPRKKRSGAAAVDGDHFKGIKSVGTLFHTDKGMKAHSCTASVVQSGGHNLILTAGHCLGDNAAFVPMYDSAKTASEQQFGVWPVKEWFRDSQYAADRSANSDLDFAFASLKENGGRNVQDVVGANTLARTPGFVNQVTVVGYPMVGHNPQDRAFRCANVWTTPLPAYNQMQIDCGGMWGGVSGGPWFSRFDPSGDTGEIIGNVGGFLRGGPDVKPDNPLYNRITYSPMHGDRFFQDYDDAQQGLHTDHGSYHQPSLPYSMGSGSTWEHAKLMAAGDFNGAGHSDLIVVWTDGEVTLYTSDGNGHFITERQLVAANSTWTHAETITAGDFTGSNQFDLMVRWSDGEVTLYGDVGTKGLNWAGTRMIGQNSTWQHAAQIAAGRFNSSNYVTDLMVRWSDGELTLYTNVSAGSFGQEHRLKDHNDTWTHANLLTSGEFSGNQKWDLMVQWSDGELDNYVGTTASALGTESRIQDHNELWIHNTVMATGNFTANHRTDDLVVRGSDGETTMYVDTGEDHLGTEQNLVPRA</sequence>